<evidence type="ECO:0000256" key="1">
    <source>
        <dbReference type="SAM" id="MobiDB-lite"/>
    </source>
</evidence>
<sequence length="119" mass="13214">MADLNLHRDHTLGLARARKVALKWAEDVEEKLDMECTIIEGDDEDVLEFRRSGVDGRMVVAATFFDLEAKLGFLLKPFVGQIEAEVRKQLDEALAKELAKAARPAAKPAKPAAKATRKK</sequence>
<name>A0A9X1YMM1_9BURK</name>
<feature type="compositionally biased region" description="Low complexity" evidence="1">
    <location>
        <begin position="101"/>
        <end position="119"/>
    </location>
</feature>
<keyword evidence="3" id="KW-1185">Reference proteome</keyword>
<accession>A0A9X1YMM1</accession>
<reference evidence="2" key="1">
    <citation type="submission" date="2021-11" db="EMBL/GenBank/DDBJ databases">
        <title>BS-T2-15 a new species belonging to the Comamonadaceae family isolated from the soil of a French oak forest.</title>
        <authorList>
            <person name="Mieszkin S."/>
            <person name="Alain K."/>
        </authorList>
    </citation>
    <scope>NUCLEOTIDE SEQUENCE</scope>
    <source>
        <strain evidence="2">BS-T2-15</strain>
    </source>
</reference>
<dbReference type="EMBL" id="JAJLJH010000011">
    <property type="protein sequence ID" value="MCK9688958.1"/>
    <property type="molecule type" value="Genomic_DNA"/>
</dbReference>
<dbReference type="RefSeq" id="WP_275685008.1">
    <property type="nucleotide sequence ID" value="NZ_JAJLJH010000011.1"/>
</dbReference>
<dbReference type="InterPro" id="IPR013433">
    <property type="entry name" value="PHA_gran_rgn"/>
</dbReference>
<comment type="caution">
    <text evidence="2">The sequence shown here is derived from an EMBL/GenBank/DDBJ whole genome shotgun (WGS) entry which is preliminary data.</text>
</comment>
<gene>
    <name evidence="2" type="ORF">LPC04_24860</name>
</gene>
<evidence type="ECO:0000313" key="3">
    <source>
        <dbReference type="Proteomes" id="UP001139353"/>
    </source>
</evidence>
<dbReference type="Proteomes" id="UP001139353">
    <property type="component" value="Unassembled WGS sequence"/>
</dbReference>
<dbReference type="AlphaFoldDB" id="A0A9X1YMM1"/>
<dbReference type="Pfam" id="PF09650">
    <property type="entry name" value="PHA_gran_rgn"/>
    <property type="match status" value="1"/>
</dbReference>
<organism evidence="2 3">
    <name type="scientific">Scleromatobacter humisilvae</name>
    <dbReference type="NCBI Taxonomy" id="2897159"/>
    <lineage>
        <taxon>Bacteria</taxon>
        <taxon>Pseudomonadati</taxon>
        <taxon>Pseudomonadota</taxon>
        <taxon>Betaproteobacteria</taxon>
        <taxon>Burkholderiales</taxon>
        <taxon>Sphaerotilaceae</taxon>
        <taxon>Scleromatobacter</taxon>
    </lineage>
</organism>
<evidence type="ECO:0000313" key="2">
    <source>
        <dbReference type="EMBL" id="MCK9688958.1"/>
    </source>
</evidence>
<proteinExistence type="predicted"/>
<dbReference type="NCBIfam" id="TIGR02610">
    <property type="entry name" value="PHA_gran_rgn"/>
    <property type="match status" value="1"/>
</dbReference>
<protein>
    <submittedName>
        <fullName evidence="2">Polyhydroxyalkanoic acid system family protein</fullName>
    </submittedName>
</protein>
<feature type="region of interest" description="Disordered" evidence="1">
    <location>
        <begin position="100"/>
        <end position="119"/>
    </location>
</feature>